<evidence type="ECO:0000259" key="2">
    <source>
        <dbReference type="Pfam" id="PF03795"/>
    </source>
</evidence>
<organism evidence="3 4">
    <name type="scientific">Marinobacterium aestuariivivens</name>
    <dbReference type="NCBI Taxonomy" id="1698799"/>
    <lineage>
        <taxon>Bacteria</taxon>
        <taxon>Pseudomonadati</taxon>
        <taxon>Pseudomonadota</taxon>
        <taxon>Gammaproteobacteria</taxon>
        <taxon>Oceanospirillales</taxon>
        <taxon>Oceanospirillaceae</taxon>
        <taxon>Marinobacterium</taxon>
    </lineage>
</organism>
<protein>
    <submittedName>
        <fullName evidence="3">YciI family protein</fullName>
    </submittedName>
</protein>
<evidence type="ECO:0000256" key="1">
    <source>
        <dbReference type="ARBA" id="ARBA00007689"/>
    </source>
</evidence>
<dbReference type="PANTHER" id="PTHR33606">
    <property type="entry name" value="PROTEIN YCII"/>
    <property type="match status" value="1"/>
</dbReference>
<dbReference type="InterPro" id="IPR011008">
    <property type="entry name" value="Dimeric_a/b-barrel"/>
</dbReference>
<keyword evidence="4" id="KW-1185">Reference proteome</keyword>
<dbReference type="PANTHER" id="PTHR33606:SF3">
    <property type="entry name" value="PROTEIN YCII"/>
    <property type="match status" value="1"/>
</dbReference>
<reference evidence="4" key="1">
    <citation type="journal article" date="2019" name="Int. J. Syst. Evol. Microbiol.">
        <title>The Global Catalogue of Microorganisms (GCM) 10K type strain sequencing project: providing services to taxonomists for standard genome sequencing and annotation.</title>
        <authorList>
            <consortium name="The Broad Institute Genomics Platform"/>
            <consortium name="The Broad Institute Genome Sequencing Center for Infectious Disease"/>
            <person name="Wu L."/>
            <person name="Ma J."/>
        </authorList>
    </citation>
    <scope>NUCLEOTIDE SEQUENCE [LARGE SCALE GENOMIC DNA]</scope>
    <source>
        <strain evidence="4">NBRC 111756</strain>
    </source>
</reference>
<feature type="domain" description="YCII-related" evidence="2">
    <location>
        <begin position="1"/>
        <end position="91"/>
    </location>
</feature>
<proteinExistence type="inferred from homology"/>
<dbReference type="Pfam" id="PF03795">
    <property type="entry name" value="YCII"/>
    <property type="match status" value="1"/>
</dbReference>
<name>A0ABW2A5S9_9GAMM</name>
<dbReference type="SUPFAM" id="SSF54909">
    <property type="entry name" value="Dimeric alpha+beta barrel"/>
    <property type="match status" value="1"/>
</dbReference>
<gene>
    <name evidence="3" type="ORF">ACFQDL_23470</name>
</gene>
<dbReference type="InterPro" id="IPR051807">
    <property type="entry name" value="Sec-metab_biosynth-assoc"/>
</dbReference>
<comment type="similarity">
    <text evidence="1">Belongs to the YciI family.</text>
</comment>
<dbReference type="EMBL" id="JBHSWE010000001">
    <property type="protein sequence ID" value="MFC6672699.1"/>
    <property type="molecule type" value="Genomic_DNA"/>
</dbReference>
<evidence type="ECO:0000313" key="3">
    <source>
        <dbReference type="EMBL" id="MFC6672699.1"/>
    </source>
</evidence>
<comment type="caution">
    <text evidence="3">The sequence shown here is derived from an EMBL/GenBank/DDBJ whole genome shotgun (WGS) entry which is preliminary data.</text>
</comment>
<dbReference type="Proteomes" id="UP001596422">
    <property type="component" value="Unassembled WGS sequence"/>
</dbReference>
<evidence type="ECO:0000313" key="4">
    <source>
        <dbReference type="Proteomes" id="UP001596422"/>
    </source>
</evidence>
<dbReference type="Gene3D" id="3.30.70.1060">
    <property type="entry name" value="Dimeric alpha+beta barrel"/>
    <property type="match status" value="1"/>
</dbReference>
<accession>A0ABW2A5S9</accession>
<dbReference type="RefSeq" id="WP_379911120.1">
    <property type="nucleotide sequence ID" value="NZ_JBHSWE010000001.1"/>
</dbReference>
<sequence>MQFVVTAYDFQDAEAIDRRLAMRKAHLAGITRMVESGNFLSGGAILDESGKMIGSSAHVEFATRVELESWLKSDPYASGRVWDRVDVRPIKLLSCTKP</sequence>
<dbReference type="InterPro" id="IPR005545">
    <property type="entry name" value="YCII"/>
</dbReference>